<dbReference type="InterPro" id="IPR029063">
    <property type="entry name" value="SAM-dependent_MTases_sf"/>
</dbReference>
<dbReference type="InterPro" id="IPR011814">
    <property type="entry name" value="BioC"/>
</dbReference>
<dbReference type="InterPro" id="IPR013216">
    <property type="entry name" value="Methyltransf_11"/>
</dbReference>
<dbReference type="Gene3D" id="3.40.50.150">
    <property type="entry name" value="Vaccinia Virus protein VP39"/>
    <property type="match status" value="1"/>
</dbReference>
<keyword evidence="11" id="KW-1185">Reference proteome</keyword>
<dbReference type="EMBL" id="CP151406">
    <property type="protein sequence ID" value="WZJ22419.1"/>
    <property type="molecule type" value="Genomic_DNA"/>
</dbReference>
<evidence type="ECO:0000256" key="5">
    <source>
        <dbReference type="ARBA" id="ARBA00022679"/>
    </source>
</evidence>
<evidence type="ECO:0000313" key="10">
    <source>
        <dbReference type="EMBL" id="WZJ22419.1"/>
    </source>
</evidence>
<evidence type="ECO:0000256" key="3">
    <source>
        <dbReference type="ARBA" id="ARBA00012327"/>
    </source>
</evidence>
<accession>A0ABZ2XKV1</accession>
<dbReference type="RefSeq" id="WP_341744179.1">
    <property type="nucleotide sequence ID" value="NZ_CP151406.1"/>
</dbReference>
<evidence type="ECO:0000256" key="6">
    <source>
        <dbReference type="ARBA" id="ARBA00022691"/>
    </source>
</evidence>
<comment type="function">
    <text evidence="8">Converts the free carboxyl group of a malonyl-thioester to its methyl ester by transfer of a methyl group from S-adenosyl-L-methionine (SAM). It allows to synthesize pimeloyl-ACP via the fatty acid synthetic pathway.</text>
</comment>
<dbReference type="Proteomes" id="UP001479520">
    <property type="component" value="Chromosome"/>
</dbReference>
<dbReference type="PANTHER" id="PTHR13090">
    <property type="entry name" value="ARGININE-HYDROXYLASE NDUFAF5, MITOCHONDRIAL"/>
    <property type="match status" value="1"/>
</dbReference>
<keyword evidence="4 8" id="KW-0489">Methyltransferase</keyword>
<sequence>MNPDNALSGFVDAAQVGRRFSRIAGVYDRGDFFAREVDRRMQERLDYVRLTPARIVDLGCSRGASLAGLAARFPAAEVLALDNSQAMLVAGREPRPGWQRLLGLGRRGGQRICGDVERLPLAGGSAGLLWSNLVLHWLDNPLPALAEAHRVLEVGGLLMFSTLGPDTLHELRSAFSDGYAHTQRFTDMHDLGDMLVECGFSDPVMDMEVITLTYDSVDALFAELRAAGSACAMKARRHGLTPPGRLAAMRQAYERLRSDGRLPATFEVIYGHAWKARPRQTADGRAIIRFERGR</sequence>
<evidence type="ECO:0000259" key="9">
    <source>
        <dbReference type="Pfam" id="PF08241"/>
    </source>
</evidence>
<proteinExistence type="inferred from homology"/>
<feature type="domain" description="Methyltransferase type 11" evidence="9">
    <location>
        <begin position="56"/>
        <end position="160"/>
    </location>
</feature>
<organism evidence="10 11">
    <name type="scientific">Azonexus hydrophilus</name>
    <dbReference type="NCBI Taxonomy" id="418702"/>
    <lineage>
        <taxon>Bacteria</taxon>
        <taxon>Pseudomonadati</taxon>
        <taxon>Pseudomonadota</taxon>
        <taxon>Betaproteobacteria</taxon>
        <taxon>Rhodocyclales</taxon>
        <taxon>Azonexaceae</taxon>
        <taxon>Azonexus</taxon>
    </lineage>
</organism>
<comment type="pathway">
    <text evidence="2 8">Cofactor biosynthesis; biotin biosynthesis.</text>
</comment>
<evidence type="ECO:0000313" key="11">
    <source>
        <dbReference type="Proteomes" id="UP001479520"/>
    </source>
</evidence>
<dbReference type="GO" id="GO:0008168">
    <property type="term" value="F:methyltransferase activity"/>
    <property type="evidence" value="ECO:0007669"/>
    <property type="project" value="UniProtKB-KW"/>
</dbReference>
<evidence type="ECO:0000256" key="7">
    <source>
        <dbReference type="ARBA" id="ARBA00022756"/>
    </source>
</evidence>
<name>A0ABZ2XKV1_9RHOO</name>
<dbReference type="PANTHER" id="PTHR13090:SF1">
    <property type="entry name" value="ARGININE-HYDROXYLASE NDUFAF5, MITOCHONDRIAL"/>
    <property type="match status" value="1"/>
</dbReference>
<dbReference type="Pfam" id="PF08241">
    <property type="entry name" value="Methyltransf_11"/>
    <property type="match status" value="1"/>
</dbReference>
<evidence type="ECO:0000256" key="8">
    <source>
        <dbReference type="HAMAP-Rule" id="MF_00835"/>
    </source>
</evidence>
<keyword evidence="7 8" id="KW-0093">Biotin biosynthesis</keyword>
<evidence type="ECO:0000256" key="4">
    <source>
        <dbReference type="ARBA" id="ARBA00022603"/>
    </source>
</evidence>
<keyword evidence="5 8" id="KW-0808">Transferase</keyword>
<protein>
    <recommendedName>
        <fullName evidence="3 8">Malonyl-[acyl-carrier protein] O-methyltransferase</fullName>
        <shortName evidence="8">Malonyl-ACP O-methyltransferase</shortName>
        <ecNumber evidence="3 8">2.1.1.197</ecNumber>
    </recommendedName>
    <alternativeName>
        <fullName evidence="8">Biotin synthesis protein BioC</fullName>
    </alternativeName>
</protein>
<dbReference type="InterPro" id="IPR050602">
    <property type="entry name" value="Malonyl-ACP_OMT"/>
</dbReference>
<dbReference type="HAMAP" id="MF_00835">
    <property type="entry name" value="BioC"/>
    <property type="match status" value="1"/>
</dbReference>
<comment type="similarity">
    <text evidence="8">Belongs to the methyltransferase superfamily.</text>
</comment>
<evidence type="ECO:0000256" key="1">
    <source>
        <dbReference type="ARBA" id="ARBA00000852"/>
    </source>
</evidence>
<comment type="catalytic activity">
    <reaction evidence="1 8">
        <text>malonyl-[ACP] + S-adenosyl-L-methionine = malonyl-[ACP] methyl ester + S-adenosyl-L-homocysteine</text>
        <dbReference type="Rhea" id="RHEA:17105"/>
        <dbReference type="Rhea" id="RHEA-COMP:9623"/>
        <dbReference type="Rhea" id="RHEA-COMP:9954"/>
        <dbReference type="ChEBI" id="CHEBI:57856"/>
        <dbReference type="ChEBI" id="CHEBI:59789"/>
        <dbReference type="ChEBI" id="CHEBI:78449"/>
        <dbReference type="ChEBI" id="CHEBI:78845"/>
        <dbReference type="EC" id="2.1.1.197"/>
    </reaction>
</comment>
<gene>
    <name evidence="8" type="primary">bioC</name>
    <name evidence="10" type="ORF">AADV58_04490</name>
</gene>
<keyword evidence="6 8" id="KW-0949">S-adenosyl-L-methionine</keyword>
<evidence type="ECO:0000256" key="2">
    <source>
        <dbReference type="ARBA" id="ARBA00004746"/>
    </source>
</evidence>
<dbReference type="GO" id="GO:0032259">
    <property type="term" value="P:methylation"/>
    <property type="evidence" value="ECO:0007669"/>
    <property type="project" value="UniProtKB-KW"/>
</dbReference>
<reference evidence="10 11" key="1">
    <citation type="submission" date="2024-04" db="EMBL/GenBank/DDBJ databases">
        <title>Dissimilatory iodate-reducing microorganisms contribute to the enrichment of iodine in groundwater.</title>
        <authorList>
            <person name="Jiang Z."/>
        </authorList>
    </citation>
    <scope>NUCLEOTIDE SEQUENCE [LARGE SCALE GENOMIC DNA]</scope>
    <source>
        <strain evidence="10 11">NCP973</strain>
    </source>
</reference>
<dbReference type="EC" id="2.1.1.197" evidence="3 8"/>
<dbReference type="SUPFAM" id="SSF53335">
    <property type="entry name" value="S-adenosyl-L-methionine-dependent methyltransferases"/>
    <property type="match status" value="1"/>
</dbReference>
<dbReference type="CDD" id="cd02440">
    <property type="entry name" value="AdoMet_MTases"/>
    <property type="match status" value="1"/>
</dbReference>